<feature type="domain" description="Saccharopine dehydrogenase NADP binding" evidence="2">
    <location>
        <begin position="7"/>
        <end position="133"/>
    </location>
</feature>
<dbReference type="InterPro" id="IPR051276">
    <property type="entry name" value="Saccharopine_DH-like_oxidrdct"/>
</dbReference>
<dbReference type="OrthoDB" id="10268090at2759"/>
<sequence>MDGKIDIVLLGATGFTGRLCAAYMAQALPEDVSWAVAGRNESKLQYLHKELKLEESKCSVYALDFNSDTAITELAQKARVIINTIGPYATTCGTAVIKACAENGTNYVDCSGEPAWYKDIIAKYDETARKSGSKIIMTTGWAAVPADLSVYLAALELRKRFSLPTRESLVCLDEANGSFSGGSLSSLCSLEPFHVAPFDFSLVSRTDQEIAKQGVLPAPNIFGVQNINGLGALVESSHSQIETGIIGRSWGLYAGDGPDSLGPEGYGKDFFFSSRMKLSSPLIAWAARTGLTLFESAIANIPPFRYFVTRMFPPGTGPSEEARKRHYFKYRVLGIADETEDDKPGPRVEVKFEYQGDPYVFTGTALAEAALLLLQGDTPAHRRGGILTPAALGEKFAGRLNRPHAGVKIKVEVLGE</sequence>
<organism evidence="3 4">
    <name type="scientific">Fusarium torreyae</name>
    <dbReference type="NCBI Taxonomy" id="1237075"/>
    <lineage>
        <taxon>Eukaryota</taxon>
        <taxon>Fungi</taxon>
        <taxon>Dikarya</taxon>
        <taxon>Ascomycota</taxon>
        <taxon>Pezizomycotina</taxon>
        <taxon>Sordariomycetes</taxon>
        <taxon>Hypocreomycetidae</taxon>
        <taxon>Hypocreales</taxon>
        <taxon>Nectriaceae</taxon>
        <taxon>Fusarium</taxon>
    </lineage>
</organism>
<dbReference type="PANTHER" id="PTHR12286:SF5">
    <property type="entry name" value="SACCHAROPINE DEHYDROGENASE-LIKE OXIDOREDUCTASE"/>
    <property type="match status" value="1"/>
</dbReference>
<dbReference type="Gene3D" id="3.40.50.720">
    <property type="entry name" value="NAD(P)-binding Rossmann-like Domain"/>
    <property type="match status" value="1"/>
</dbReference>
<dbReference type="SUPFAM" id="SSF51735">
    <property type="entry name" value="NAD(P)-binding Rossmann-fold domains"/>
    <property type="match status" value="1"/>
</dbReference>
<dbReference type="GO" id="GO:0005739">
    <property type="term" value="C:mitochondrion"/>
    <property type="evidence" value="ECO:0007669"/>
    <property type="project" value="TreeGrafter"/>
</dbReference>
<evidence type="ECO:0000256" key="1">
    <source>
        <dbReference type="ARBA" id="ARBA00038048"/>
    </source>
</evidence>
<dbReference type="GO" id="GO:0009247">
    <property type="term" value="P:glycolipid biosynthetic process"/>
    <property type="evidence" value="ECO:0007669"/>
    <property type="project" value="TreeGrafter"/>
</dbReference>
<dbReference type="GO" id="GO:0005811">
    <property type="term" value="C:lipid droplet"/>
    <property type="evidence" value="ECO:0007669"/>
    <property type="project" value="TreeGrafter"/>
</dbReference>
<dbReference type="Proteomes" id="UP001152049">
    <property type="component" value="Unassembled WGS sequence"/>
</dbReference>
<dbReference type="PANTHER" id="PTHR12286">
    <property type="entry name" value="SACCHAROPINE DEHYDROGENASE-LIKE OXIDOREDUCTASE"/>
    <property type="match status" value="1"/>
</dbReference>
<keyword evidence="4" id="KW-1185">Reference proteome</keyword>
<protein>
    <recommendedName>
        <fullName evidence="2">Saccharopine dehydrogenase NADP binding domain-containing protein</fullName>
    </recommendedName>
</protein>
<proteinExistence type="inferred from homology"/>
<dbReference type="Pfam" id="PF03435">
    <property type="entry name" value="Sacchrp_dh_NADP"/>
    <property type="match status" value="1"/>
</dbReference>
<gene>
    <name evidence="3" type="ORF">NW762_000659</name>
</gene>
<accession>A0A9W8SJM9</accession>
<dbReference type="EMBL" id="JAOQAZ010000001">
    <property type="protein sequence ID" value="KAJ4271950.1"/>
    <property type="molecule type" value="Genomic_DNA"/>
</dbReference>
<reference evidence="3" key="1">
    <citation type="submission" date="2022-09" db="EMBL/GenBank/DDBJ databases">
        <title>Fusarium specimens isolated from Avocado Roots.</title>
        <authorList>
            <person name="Stajich J."/>
            <person name="Roper C."/>
            <person name="Heimlech-Rivalta G."/>
        </authorList>
    </citation>
    <scope>NUCLEOTIDE SEQUENCE</scope>
    <source>
        <strain evidence="3">CF00136</strain>
    </source>
</reference>
<dbReference type="GO" id="GO:0005886">
    <property type="term" value="C:plasma membrane"/>
    <property type="evidence" value="ECO:0007669"/>
    <property type="project" value="TreeGrafter"/>
</dbReference>
<dbReference type="AlphaFoldDB" id="A0A9W8SJM9"/>
<comment type="caution">
    <text evidence="3">The sequence shown here is derived from an EMBL/GenBank/DDBJ whole genome shotgun (WGS) entry which is preliminary data.</text>
</comment>
<dbReference type="InterPro" id="IPR036291">
    <property type="entry name" value="NAD(P)-bd_dom_sf"/>
</dbReference>
<evidence type="ECO:0000313" key="4">
    <source>
        <dbReference type="Proteomes" id="UP001152049"/>
    </source>
</evidence>
<evidence type="ECO:0000313" key="3">
    <source>
        <dbReference type="EMBL" id="KAJ4271950.1"/>
    </source>
</evidence>
<comment type="similarity">
    <text evidence="1">Belongs to the saccharopine dehydrogenase family.</text>
</comment>
<dbReference type="InterPro" id="IPR005097">
    <property type="entry name" value="Sacchrp_dh_NADP-bd"/>
</dbReference>
<name>A0A9W8SJM9_9HYPO</name>
<evidence type="ECO:0000259" key="2">
    <source>
        <dbReference type="Pfam" id="PF03435"/>
    </source>
</evidence>